<organism evidence="3 4">
    <name type="scientific">Zea mays</name>
    <name type="common">Maize</name>
    <dbReference type="NCBI Taxonomy" id="4577"/>
    <lineage>
        <taxon>Eukaryota</taxon>
        <taxon>Viridiplantae</taxon>
        <taxon>Streptophyta</taxon>
        <taxon>Embryophyta</taxon>
        <taxon>Tracheophyta</taxon>
        <taxon>Spermatophyta</taxon>
        <taxon>Magnoliopsida</taxon>
        <taxon>Liliopsida</taxon>
        <taxon>Poales</taxon>
        <taxon>Poaceae</taxon>
        <taxon>PACMAD clade</taxon>
        <taxon>Panicoideae</taxon>
        <taxon>Andropogonodae</taxon>
        <taxon>Andropogoneae</taxon>
        <taxon>Tripsacinae</taxon>
        <taxon>Zea</taxon>
    </lineage>
</organism>
<name>A0A804MBH2_MAIZE</name>
<reference evidence="3" key="3">
    <citation type="submission" date="2021-05" db="UniProtKB">
        <authorList>
            <consortium name="EnsemblPlants"/>
        </authorList>
    </citation>
    <scope>IDENTIFICATION</scope>
    <source>
        <strain evidence="3">cv. B73</strain>
    </source>
</reference>
<feature type="compositionally biased region" description="Gly residues" evidence="1">
    <location>
        <begin position="273"/>
        <end position="284"/>
    </location>
</feature>
<keyword evidence="2" id="KW-0732">Signal</keyword>
<feature type="region of interest" description="Disordered" evidence="1">
    <location>
        <begin position="49"/>
        <end position="215"/>
    </location>
</feature>
<evidence type="ECO:0000313" key="3">
    <source>
        <dbReference type="EnsemblPlants" id="Zm00001eb073100_P001"/>
    </source>
</evidence>
<feature type="compositionally biased region" description="Basic residues" evidence="1">
    <location>
        <begin position="122"/>
        <end position="133"/>
    </location>
</feature>
<reference evidence="4" key="1">
    <citation type="submission" date="2015-12" db="EMBL/GenBank/DDBJ databases">
        <title>Update maize B73 reference genome by single molecule sequencing technologies.</title>
        <authorList>
            <consortium name="Maize Genome Sequencing Project"/>
            <person name="Ware D."/>
        </authorList>
    </citation>
    <scope>NUCLEOTIDE SEQUENCE [LARGE SCALE GENOMIC DNA]</scope>
    <source>
        <strain evidence="4">cv. B73</strain>
    </source>
</reference>
<dbReference type="InParanoid" id="A0A804MBH2"/>
<sequence length="335" mass="36538">MLRHCKEALGVAIMLAFARPTKMSPCCPCITPPLLLPTAMTTGGRRGVVPRAAPEDGRRVPALATGEPVGRRGHRGAVPRRQPSEVRRAPVRRVLRAAGPRRARPRRAPDRGARQSGEPLLRVRRVRGGRRVPPRVAGARAHVLRPGAAQRHGGAGDRPHGRRHPRQLLRGHPGAPAGGRAALPGRGAERQRHRDERGGRDQHLPRVGPGPLRARRWGSWRRRRWRRRRGRGGYRGGQQVEAGAVRRGAGRGRHRASGDGRRGRGKHPAAQVGDGGDGASGLRGRGAARVHGRTRARAVSGRFAHHAGRARERVLCHVVTQCRLETLEGKQLFVI</sequence>
<accession>A0A804MBH2</accession>
<dbReference type="EnsemblPlants" id="Zm00001eb073100_T001">
    <property type="protein sequence ID" value="Zm00001eb073100_P001"/>
    <property type="gene ID" value="Zm00001eb073100"/>
</dbReference>
<feature type="compositionally biased region" description="Basic and acidic residues" evidence="1">
    <location>
        <begin position="187"/>
        <end position="204"/>
    </location>
</feature>
<evidence type="ECO:0000256" key="2">
    <source>
        <dbReference type="SAM" id="SignalP"/>
    </source>
</evidence>
<feature type="compositionally biased region" description="Low complexity" evidence="1">
    <location>
        <begin position="170"/>
        <end position="186"/>
    </location>
</feature>
<keyword evidence="4" id="KW-1185">Reference proteome</keyword>
<dbReference type="Proteomes" id="UP000007305">
    <property type="component" value="Chromosome 2"/>
</dbReference>
<dbReference type="Gramene" id="Zm00001eb073100_T001">
    <property type="protein sequence ID" value="Zm00001eb073100_P001"/>
    <property type="gene ID" value="Zm00001eb073100"/>
</dbReference>
<evidence type="ECO:0000256" key="1">
    <source>
        <dbReference type="SAM" id="MobiDB-lite"/>
    </source>
</evidence>
<feature type="signal peptide" evidence="2">
    <location>
        <begin position="1"/>
        <end position="23"/>
    </location>
</feature>
<feature type="chain" id="PRO_5032455300" evidence="2">
    <location>
        <begin position="24"/>
        <end position="335"/>
    </location>
</feature>
<reference evidence="3" key="2">
    <citation type="submission" date="2019-07" db="EMBL/GenBank/DDBJ databases">
        <authorList>
            <person name="Seetharam A."/>
            <person name="Woodhouse M."/>
            <person name="Cannon E."/>
        </authorList>
    </citation>
    <scope>NUCLEOTIDE SEQUENCE [LARGE SCALE GENOMIC DNA]</scope>
    <source>
        <strain evidence="3">cv. B73</strain>
    </source>
</reference>
<feature type="compositionally biased region" description="Basic residues" evidence="1">
    <location>
        <begin position="89"/>
        <end position="106"/>
    </location>
</feature>
<feature type="compositionally biased region" description="Basic residues" evidence="1">
    <location>
        <begin position="160"/>
        <end position="169"/>
    </location>
</feature>
<proteinExistence type="predicted"/>
<feature type="region of interest" description="Disordered" evidence="1">
    <location>
        <begin position="229"/>
        <end position="294"/>
    </location>
</feature>
<protein>
    <submittedName>
        <fullName evidence="3">Uncharacterized protein</fullName>
    </submittedName>
</protein>
<dbReference type="AlphaFoldDB" id="A0A804MBH2"/>
<evidence type="ECO:0000313" key="4">
    <source>
        <dbReference type="Proteomes" id="UP000007305"/>
    </source>
</evidence>